<evidence type="ECO:0000256" key="4">
    <source>
        <dbReference type="ARBA" id="ARBA00023163"/>
    </source>
</evidence>
<protein>
    <recommendedName>
        <fullName evidence="6">ANTAR domain-containing protein</fullName>
    </recommendedName>
</protein>
<keyword evidence="4" id="KW-0804">Transcription</keyword>
<dbReference type="InterPro" id="IPR005561">
    <property type="entry name" value="ANTAR"/>
</dbReference>
<name>A0ABQ3HNV5_9ACTN</name>
<proteinExistence type="predicted"/>
<evidence type="ECO:0000256" key="2">
    <source>
        <dbReference type="ARBA" id="ARBA00022777"/>
    </source>
</evidence>
<dbReference type="PIRSF" id="PIRSF036625">
    <property type="entry name" value="GAF_ANTAR"/>
    <property type="match status" value="1"/>
</dbReference>
<gene>
    <name evidence="7" type="ORF">GCM10011376_39680</name>
</gene>
<feature type="region of interest" description="Disordered" evidence="5">
    <location>
        <begin position="1"/>
        <end position="24"/>
    </location>
</feature>
<dbReference type="InterPro" id="IPR011006">
    <property type="entry name" value="CheY-like_superfamily"/>
</dbReference>
<dbReference type="SMART" id="SM00065">
    <property type="entry name" value="GAF"/>
    <property type="match status" value="1"/>
</dbReference>
<dbReference type="Pfam" id="PF13185">
    <property type="entry name" value="GAF_2"/>
    <property type="match status" value="1"/>
</dbReference>
<evidence type="ECO:0000313" key="7">
    <source>
        <dbReference type="EMBL" id="GHE19358.1"/>
    </source>
</evidence>
<feature type="compositionally biased region" description="Basic and acidic residues" evidence="5">
    <location>
        <begin position="1"/>
        <end position="12"/>
    </location>
</feature>
<dbReference type="InterPro" id="IPR029016">
    <property type="entry name" value="GAF-like_dom_sf"/>
</dbReference>
<dbReference type="InterPro" id="IPR003018">
    <property type="entry name" value="GAF"/>
</dbReference>
<dbReference type="SUPFAM" id="SSF52172">
    <property type="entry name" value="CheY-like"/>
    <property type="match status" value="1"/>
</dbReference>
<keyword evidence="1" id="KW-0808">Transferase</keyword>
<dbReference type="Gene3D" id="3.30.450.40">
    <property type="match status" value="1"/>
</dbReference>
<evidence type="ECO:0000256" key="5">
    <source>
        <dbReference type="SAM" id="MobiDB-lite"/>
    </source>
</evidence>
<evidence type="ECO:0000259" key="6">
    <source>
        <dbReference type="PROSITE" id="PS50921"/>
    </source>
</evidence>
<dbReference type="Proteomes" id="UP000597341">
    <property type="component" value="Unassembled WGS sequence"/>
</dbReference>
<dbReference type="InterPro" id="IPR012074">
    <property type="entry name" value="GAF_ANTAR"/>
</dbReference>
<dbReference type="Gene3D" id="1.10.10.10">
    <property type="entry name" value="Winged helix-like DNA-binding domain superfamily/Winged helix DNA-binding domain"/>
    <property type="match status" value="1"/>
</dbReference>
<evidence type="ECO:0000313" key="8">
    <source>
        <dbReference type="Proteomes" id="UP000597341"/>
    </source>
</evidence>
<organism evidence="7 8">
    <name type="scientific">Nocardioides flavus</name>
    <name type="common">ex Wang et al. 2016</name>
    <dbReference type="NCBI Taxonomy" id="2058780"/>
    <lineage>
        <taxon>Bacteria</taxon>
        <taxon>Bacillati</taxon>
        <taxon>Actinomycetota</taxon>
        <taxon>Actinomycetes</taxon>
        <taxon>Propionibacteriales</taxon>
        <taxon>Nocardioidaceae</taxon>
        <taxon>Nocardioides</taxon>
    </lineage>
</organism>
<dbReference type="RefSeq" id="WP_191281223.1">
    <property type="nucleotide sequence ID" value="NZ_BNAD01000023.1"/>
</dbReference>
<dbReference type="EMBL" id="BNAD01000023">
    <property type="protein sequence ID" value="GHE19358.1"/>
    <property type="molecule type" value="Genomic_DNA"/>
</dbReference>
<keyword evidence="3" id="KW-0805">Transcription regulation</keyword>
<sequence>MERHEFGRRLADAARGMSGTRHPSETLERVAAVAVELIGPCDVAGVCVLRPGRDDTCAHTHDSVQAMDDLQHELCEGPAMSGAATPDVISASDLGRDSQWPRWSARVVEETGFRSYLGFRLFVEGESLGLLNLYAYETGAFDHEDQLDGLVVAAHAAVALSATVKQDQMHTALASRQLIGEATGILRERFALSSEQAFGVLKRLSSQQNIKLFAVARHVVDTGVLPEPAEQPGG</sequence>
<evidence type="ECO:0000256" key="1">
    <source>
        <dbReference type="ARBA" id="ARBA00022679"/>
    </source>
</evidence>
<dbReference type="InterPro" id="IPR036388">
    <property type="entry name" value="WH-like_DNA-bd_sf"/>
</dbReference>
<accession>A0ABQ3HNV5</accession>
<dbReference type="SUPFAM" id="SSF55781">
    <property type="entry name" value="GAF domain-like"/>
    <property type="match status" value="1"/>
</dbReference>
<feature type="domain" description="ANTAR" evidence="6">
    <location>
        <begin position="159"/>
        <end position="220"/>
    </location>
</feature>
<comment type="caution">
    <text evidence="7">The sequence shown here is derived from an EMBL/GenBank/DDBJ whole genome shotgun (WGS) entry which is preliminary data.</text>
</comment>
<reference evidence="8" key="1">
    <citation type="journal article" date="2019" name="Int. J. Syst. Evol. Microbiol.">
        <title>The Global Catalogue of Microorganisms (GCM) 10K type strain sequencing project: providing services to taxonomists for standard genome sequencing and annotation.</title>
        <authorList>
            <consortium name="The Broad Institute Genomics Platform"/>
            <consortium name="The Broad Institute Genome Sequencing Center for Infectious Disease"/>
            <person name="Wu L."/>
            <person name="Ma J."/>
        </authorList>
    </citation>
    <scope>NUCLEOTIDE SEQUENCE [LARGE SCALE GENOMIC DNA]</scope>
    <source>
        <strain evidence="8">CGMCC 1.12791</strain>
    </source>
</reference>
<keyword evidence="2" id="KW-0418">Kinase</keyword>
<dbReference type="SMART" id="SM01012">
    <property type="entry name" value="ANTAR"/>
    <property type="match status" value="1"/>
</dbReference>
<dbReference type="Pfam" id="PF03861">
    <property type="entry name" value="ANTAR"/>
    <property type="match status" value="1"/>
</dbReference>
<keyword evidence="8" id="KW-1185">Reference proteome</keyword>
<dbReference type="PROSITE" id="PS50921">
    <property type="entry name" value="ANTAR"/>
    <property type="match status" value="1"/>
</dbReference>
<evidence type="ECO:0000256" key="3">
    <source>
        <dbReference type="ARBA" id="ARBA00023015"/>
    </source>
</evidence>